<keyword evidence="3" id="KW-1185">Reference proteome</keyword>
<dbReference type="RefSeq" id="WP_279587883.1">
    <property type="nucleotide sequence ID" value="NZ_JAAOZC010000003.1"/>
</dbReference>
<proteinExistence type="predicted"/>
<gene>
    <name evidence="2" type="ORF">FHS31_001364</name>
</gene>
<name>A0ABX0TSN8_9SPHN</name>
<dbReference type="Proteomes" id="UP000727456">
    <property type="component" value="Unassembled WGS sequence"/>
</dbReference>
<keyword evidence="1" id="KW-0472">Membrane</keyword>
<evidence type="ECO:0000313" key="2">
    <source>
        <dbReference type="EMBL" id="NIJ07754.1"/>
    </source>
</evidence>
<organism evidence="2 3">
    <name type="scientific">Sphingomonas vulcanisoli</name>
    <dbReference type="NCBI Taxonomy" id="1658060"/>
    <lineage>
        <taxon>Bacteria</taxon>
        <taxon>Pseudomonadati</taxon>
        <taxon>Pseudomonadota</taxon>
        <taxon>Alphaproteobacteria</taxon>
        <taxon>Sphingomonadales</taxon>
        <taxon>Sphingomonadaceae</taxon>
        <taxon>Sphingomonas</taxon>
    </lineage>
</organism>
<evidence type="ECO:0000256" key="1">
    <source>
        <dbReference type="SAM" id="Phobius"/>
    </source>
</evidence>
<keyword evidence="1" id="KW-1133">Transmembrane helix</keyword>
<evidence type="ECO:0000313" key="3">
    <source>
        <dbReference type="Proteomes" id="UP000727456"/>
    </source>
</evidence>
<comment type="caution">
    <text evidence="2">The sequence shown here is derived from an EMBL/GenBank/DDBJ whole genome shotgun (WGS) entry which is preliminary data.</text>
</comment>
<dbReference type="EMBL" id="JAAOZC010000003">
    <property type="protein sequence ID" value="NIJ07754.1"/>
    <property type="molecule type" value="Genomic_DNA"/>
</dbReference>
<accession>A0ABX0TSN8</accession>
<protein>
    <submittedName>
        <fullName evidence="2">Uncharacterized protein</fullName>
    </submittedName>
</protein>
<keyword evidence="1" id="KW-0812">Transmembrane</keyword>
<feature type="transmembrane region" description="Helical" evidence="1">
    <location>
        <begin position="6"/>
        <end position="25"/>
    </location>
</feature>
<reference evidence="2 3" key="1">
    <citation type="submission" date="2020-03" db="EMBL/GenBank/DDBJ databases">
        <title>Genomic Encyclopedia of Type Strains, Phase III (KMG-III): the genomes of soil and plant-associated and newly described type strains.</title>
        <authorList>
            <person name="Whitman W."/>
        </authorList>
    </citation>
    <scope>NUCLEOTIDE SEQUENCE [LARGE SCALE GENOMIC DNA]</scope>
    <source>
        <strain evidence="2 3">CECT 8804</strain>
    </source>
</reference>
<sequence length="44" mass="4805">MPRPLIILLAIIVVILIVLFGLSMLDRPVPVTHVERALTNASAQ</sequence>